<proteinExistence type="predicted"/>
<dbReference type="GO" id="GO:0005543">
    <property type="term" value="F:phospholipid binding"/>
    <property type="evidence" value="ECO:0007669"/>
    <property type="project" value="TreeGrafter"/>
</dbReference>
<evidence type="ECO:0000313" key="3">
    <source>
        <dbReference type="Proteomes" id="UP000509510"/>
    </source>
</evidence>
<dbReference type="AlphaFoldDB" id="A0A7H8RDF5"/>
<dbReference type="InterPro" id="IPR035810">
    <property type="entry name" value="PEBP_euk"/>
</dbReference>
<dbReference type="PANTHER" id="PTHR11362">
    <property type="entry name" value="PHOSPHATIDYLETHANOLAMINE-BINDING PROTEIN"/>
    <property type="match status" value="1"/>
</dbReference>
<name>A0A7H8RDF5_TALRU</name>
<reference evidence="3" key="1">
    <citation type="submission" date="2020-06" db="EMBL/GenBank/DDBJ databases">
        <title>A chromosome-scale genome assembly of Talaromyces rugulosus W13939.</title>
        <authorList>
            <person name="Wang B."/>
            <person name="Guo L."/>
            <person name="Ye K."/>
            <person name="Wang L."/>
        </authorList>
    </citation>
    <scope>NUCLEOTIDE SEQUENCE [LARGE SCALE GENOMIC DNA]</scope>
    <source>
        <strain evidence="3">W13939</strain>
    </source>
</reference>
<dbReference type="InterPro" id="IPR036610">
    <property type="entry name" value="PEBP-like_sf"/>
</dbReference>
<dbReference type="CDD" id="cd00866">
    <property type="entry name" value="PEBP_euk"/>
    <property type="match status" value="1"/>
</dbReference>
<dbReference type="GO" id="GO:0030414">
    <property type="term" value="F:peptidase inhibitor activity"/>
    <property type="evidence" value="ECO:0007669"/>
    <property type="project" value="TreeGrafter"/>
</dbReference>
<dbReference type="SUPFAM" id="SSF49777">
    <property type="entry name" value="PEBP-like"/>
    <property type="match status" value="1"/>
</dbReference>
<dbReference type="EMBL" id="CP055903">
    <property type="protein sequence ID" value="QKX63751.1"/>
    <property type="molecule type" value="Genomic_DNA"/>
</dbReference>
<dbReference type="GO" id="GO:0030162">
    <property type="term" value="P:regulation of proteolysis"/>
    <property type="evidence" value="ECO:0007669"/>
    <property type="project" value="TreeGrafter"/>
</dbReference>
<dbReference type="PANTHER" id="PTHR11362:SF148">
    <property type="entry name" value="CARBOXYPEPTIDASE Y INHIBITOR"/>
    <property type="match status" value="1"/>
</dbReference>
<sequence length="196" mass="22588">MLRIVLLFLFFFHQVLAQTPPEFEPSTKERLGVSFGHNGRVHPGAKIPKYEANHKPRLDLKSVAEIPPFGRHRARYLVLMIDLDVPRNDTTVPLLHWYQPDFIIKDKKTRALSVQHFSKREKAKYIAPSPPPGDSAHRYVQILFEQPDRYIFPPEFDKYLGKNPEARMGFEIKGFIRAAGLGEPVAGSWFLVQTLK</sequence>
<dbReference type="GO" id="GO:0046578">
    <property type="term" value="P:regulation of Ras protein signal transduction"/>
    <property type="evidence" value="ECO:0007669"/>
    <property type="project" value="TreeGrafter"/>
</dbReference>
<dbReference type="Gene3D" id="3.90.280.10">
    <property type="entry name" value="PEBP-like"/>
    <property type="match status" value="1"/>
</dbReference>
<dbReference type="OrthoDB" id="440553at2759"/>
<dbReference type="GeneID" id="55998401"/>
<gene>
    <name evidence="2" type="ORF">TRUGW13939_10922</name>
</gene>
<feature type="chain" id="PRO_5028988778" description="Phosphatidylethanolamine-binding protein" evidence="1">
    <location>
        <begin position="18"/>
        <end position="196"/>
    </location>
</feature>
<evidence type="ECO:0000313" key="2">
    <source>
        <dbReference type="EMBL" id="QKX63751.1"/>
    </source>
</evidence>
<accession>A0A7H8RDF5</accession>
<dbReference type="Pfam" id="PF01161">
    <property type="entry name" value="PBP"/>
    <property type="match status" value="1"/>
</dbReference>
<evidence type="ECO:0008006" key="4">
    <source>
        <dbReference type="Google" id="ProtNLM"/>
    </source>
</evidence>
<dbReference type="Proteomes" id="UP000509510">
    <property type="component" value="Chromosome VI"/>
</dbReference>
<dbReference type="InterPro" id="IPR008914">
    <property type="entry name" value="PEBP"/>
</dbReference>
<evidence type="ECO:0000256" key="1">
    <source>
        <dbReference type="SAM" id="SignalP"/>
    </source>
</evidence>
<dbReference type="RefSeq" id="XP_035349925.1">
    <property type="nucleotide sequence ID" value="XM_035494032.1"/>
</dbReference>
<protein>
    <recommendedName>
        <fullName evidence="4">Phosphatidylethanolamine-binding protein</fullName>
    </recommendedName>
</protein>
<feature type="signal peptide" evidence="1">
    <location>
        <begin position="1"/>
        <end position="17"/>
    </location>
</feature>
<keyword evidence="1" id="KW-0732">Signal</keyword>
<dbReference type="KEGG" id="trg:TRUGW13939_10922"/>
<keyword evidence="3" id="KW-1185">Reference proteome</keyword>
<organism evidence="2 3">
    <name type="scientific">Talaromyces rugulosus</name>
    <name type="common">Penicillium rugulosum</name>
    <dbReference type="NCBI Taxonomy" id="121627"/>
    <lineage>
        <taxon>Eukaryota</taxon>
        <taxon>Fungi</taxon>
        <taxon>Dikarya</taxon>
        <taxon>Ascomycota</taxon>
        <taxon>Pezizomycotina</taxon>
        <taxon>Eurotiomycetes</taxon>
        <taxon>Eurotiomycetidae</taxon>
        <taxon>Eurotiales</taxon>
        <taxon>Trichocomaceae</taxon>
        <taxon>Talaromyces</taxon>
        <taxon>Talaromyces sect. Islandici</taxon>
    </lineage>
</organism>